<organism evidence="7 8">
    <name type="scientific">Rubrivirga litoralis</name>
    <dbReference type="NCBI Taxonomy" id="3075598"/>
    <lineage>
        <taxon>Bacteria</taxon>
        <taxon>Pseudomonadati</taxon>
        <taxon>Rhodothermota</taxon>
        <taxon>Rhodothermia</taxon>
        <taxon>Rhodothermales</taxon>
        <taxon>Rubricoccaceae</taxon>
        <taxon>Rubrivirga</taxon>
    </lineage>
</organism>
<dbReference type="SUPFAM" id="SSF51556">
    <property type="entry name" value="Metallo-dependent hydrolases"/>
    <property type="match status" value="1"/>
</dbReference>
<evidence type="ECO:0000259" key="5">
    <source>
        <dbReference type="Pfam" id="PF07969"/>
    </source>
</evidence>
<evidence type="ECO:0000256" key="4">
    <source>
        <dbReference type="SAM" id="SignalP"/>
    </source>
</evidence>
<reference evidence="7 8" key="1">
    <citation type="submission" date="2023-09" db="EMBL/GenBank/DDBJ databases">
        <authorList>
            <person name="Rey-Velasco X."/>
        </authorList>
    </citation>
    <scope>NUCLEOTIDE SEQUENCE [LARGE SCALE GENOMIC DNA]</scope>
    <source>
        <strain evidence="7 8">F394</strain>
    </source>
</reference>
<feature type="chain" id="PRO_5045607441" evidence="4">
    <location>
        <begin position="17"/>
        <end position="563"/>
    </location>
</feature>
<dbReference type="SUPFAM" id="SSF51338">
    <property type="entry name" value="Composite domain of metallo-dependent hydrolases"/>
    <property type="match status" value="1"/>
</dbReference>
<keyword evidence="3" id="KW-0862">Zinc</keyword>
<evidence type="ECO:0000256" key="3">
    <source>
        <dbReference type="ARBA" id="ARBA00022833"/>
    </source>
</evidence>
<dbReference type="InterPro" id="IPR013108">
    <property type="entry name" value="Amidohydro_3"/>
</dbReference>
<dbReference type="EC" id="3.5.-.-" evidence="7"/>
<protein>
    <submittedName>
        <fullName evidence="7">Amidohydrolase</fullName>
        <ecNumber evidence="7">3.5.-.-</ecNumber>
    </submittedName>
</protein>
<dbReference type="Gene3D" id="3.10.310.70">
    <property type="match status" value="1"/>
</dbReference>
<dbReference type="Proteomes" id="UP001267426">
    <property type="component" value="Unassembled WGS sequence"/>
</dbReference>
<dbReference type="GO" id="GO:0016787">
    <property type="term" value="F:hydrolase activity"/>
    <property type="evidence" value="ECO:0007669"/>
    <property type="project" value="UniProtKB-KW"/>
</dbReference>
<dbReference type="Pfam" id="PF07969">
    <property type="entry name" value="Amidohydro_3"/>
    <property type="match status" value="1"/>
</dbReference>
<dbReference type="InterPro" id="IPR054418">
    <property type="entry name" value="MQNX/HUTI_composite_N"/>
</dbReference>
<keyword evidence="2 7" id="KW-0378">Hydrolase</keyword>
<evidence type="ECO:0000259" key="6">
    <source>
        <dbReference type="Pfam" id="PF22039"/>
    </source>
</evidence>
<dbReference type="InterPro" id="IPR033932">
    <property type="entry name" value="YtcJ-like"/>
</dbReference>
<dbReference type="CDD" id="cd01300">
    <property type="entry name" value="YtcJ_like"/>
    <property type="match status" value="1"/>
</dbReference>
<gene>
    <name evidence="7" type="ORF">RM540_11115</name>
</gene>
<keyword evidence="8" id="KW-1185">Reference proteome</keyword>
<feature type="signal peptide" evidence="4">
    <location>
        <begin position="1"/>
        <end position="16"/>
    </location>
</feature>
<feature type="domain" description="Aminodeoxyfutalosine deaminase/Imidazolonepropionase-like composite" evidence="6">
    <location>
        <begin position="46"/>
        <end position="69"/>
    </location>
</feature>
<name>A0ABU3BSN5_9BACT</name>
<dbReference type="Pfam" id="PF22039">
    <property type="entry name" value="HUTI_composite_bact"/>
    <property type="match status" value="1"/>
</dbReference>
<dbReference type="Gene3D" id="3.20.20.140">
    <property type="entry name" value="Metal-dependent hydrolases"/>
    <property type="match status" value="1"/>
</dbReference>
<dbReference type="PANTHER" id="PTHR22642:SF2">
    <property type="entry name" value="PROTEIN LONG AFTER FAR-RED 3"/>
    <property type="match status" value="1"/>
</dbReference>
<dbReference type="Gene3D" id="2.30.40.10">
    <property type="entry name" value="Urease, subunit C, domain 1"/>
    <property type="match status" value="1"/>
</dbReference>
<accession>A0ABU3BSN5</accession>
<evidence type="ECO:0000313" key="8">
    <source>
        <dbReference type="Proteomes" id="UP001267426"/>
    </source>
</evidence>
<dbReference type="InterPro" id="IPR011059">
    <property type="entry name" value="Metal-dep_hydrolase_composite"/>
</dbReference>
<evidence type="ECO:0000256" key="2">
    <source>
        <dbReference type="ARBA" id="ARBA00022801"/>
    </source>
</evidence>
<dbReference type="EMBL" id="JAVRHT010000025">
    <property type="protein sequence ID" value="MDT0632297.1"/>
    <property type="molecule type" value="Genomic_DNA"/>
</dbReference>
<keyword evidence="1" id="KW-0479">Metal-binding</keyword>
<keyword evidence="4" id="KW-0732">Signal</keyword>
<evidence type="ECO:0000313" key="7">
    <source>
        <dbReference type="EMBL" id="MDT0632297.1"/>
    </source>
</evidence>
<dbReference type="PANTHER" id="PTHR22642">
    <property type="entry name" value="IMIDAZOLONEPROPIONASE"/>
    <property type="match status" value="1"/>
</dbReference>
<dbReference type="InterPro" id="IPR032466">
    <property type="entry name" value="Metal_Hydrolase"/>
</dbReference>
<sequence>MTRLLLLLAVLLPALAAAQEAAPPARYVATGGVVYTVDDDRPTAEAFAVEDGRFVAVGSDDEVRAAYPDWPRLDLGGAAVVPGLIDAHAHLLGLGTSLLQADLVGATSRAEVVERLQAFAADLPDGAWVTGRGWDQNDWGEGEPFPTRADLDAAFPDRPVWLGRIDGHASWANTAALRAAGIDPEAPAPSDPEGGAVVRDEAGRPTGVFVDAAEALVARALPAPDAAVSEEALRRALEETTKYGLTGVHEAGVPIESLDLYRRAIDAGRFPIRNYAMLSEDELGAFCERYPDGLEHGGRLVARSLKVYADGALGSRGAALLADYSDEPGNQGLLFHPDAALRQTVEDAMRCGLQVNTHAIGDRANRQVLDAYETALAATGGADGGVDRGAGRHRIEHAQVLSLDDLERFAALGVIASVQPTHATSDMPWVETRVGGDRARGAYAWRRLVDSGARLALGSDFPVERVDPLLGFHAAVTRQDAADAPAGGWYGNQTLTRAEALRGFTLDAAYAAFMEDEVGSIEPGKRADFVLLSRDIMTAPPEAILDARVLATYLDGAPVYQAD</sequence>
<feature type="domain" description="Amidohydrolase 3" evidence="5">
    <location>
        <begin position="74"/>
        <end position="560"/>
    </location>
</feature>
<comment type="caution">
    <text evidence="7">The sequence shown here is derived from an EMBL/GenBank/DDBJ whole genome shotgun (WGS) entry which is preliminary data.</text>
</comment>
<proteinExistence type="predicted"/>
<evidence type="ECO:0000256" key="1">
    <source>
        <dbReference type="ARBA" id="ARBA00022723"/>
    </source>
</evidence>
<dbReference type="RefSeq" id="WP_311664061.1">
    <property type="nucleotide sequence ID" value="NZ_JAVRHT010000025.1"/>
</dbReference>